<dbReference type="Pfam" id="PF03985">
    <property type="entry name" value="Paf1"/>
    <property type="match status" value="1"/>
</dbReference>
<dbReference type="InterPro" id="IPR007133">
    <property type="entry name" value="RNA_pol_II-assoc_Paf1"/>
</dbReference>
<reference evidence="6 7" key="1">
    <citation type="journal article" date="2018" name="Sci. Rep.">
        <title>Genomic signatures of local adaptation to the degree of environmental predictability in rotifers.</title>
        <authorList>
            <person name="Franch-Gras L."/>
            <person name="Hahn C."/>
            <person name="Garcia-Roger E.M."/>
            <person name="Carmona M.J."/>
            <person name="Serra M."/>
            <person name="Gomez A."/>
        </authorList>
    </citation>
    <scope>NUCLEOTIDE SEQUENCE [LARGE SCALE GENOMIC DNA]</scope>
    <source>
        <strain evidence="6">HYR1</strain>
    </source>
</reference>
<dbReference type="STRING" id="10195.A0A3M7RFV8"/>
<feature type="region of interest" description="Disordered" evidence="5">
    <location>
        <begin position="340"/>
        <end position="414"/>
    </location>
</feature>
<dbReference type="Proteomes" id="UP000276133">
    <property type="component" value="Unassembled WGS sequence"/>
</dbReference>
<evidence type="ECO:0000256" key="1">
    <source>
        <dbReference type="ARBA" id="ARBA00004123"/>
    </source>
</evidence>
<evidence type="ECO:0000313" key="6">
    <source>
        <dbReference type="EMBL" id="RNA22128.1"/>
    </source>
</evidence>
<comment type="subcellular location">
    <subcellularLocation>
        <location evidence="1">Nucleus</location>
    </subcellularLocation>
</comment>
<organism evidence="6 7">
    <name type="scientific">Brachionus plicatilis</name>
    <name type="common">Marine rotifer</name>
    <name type="synonym">Brachionus muelleri</name>
    <dbReference type="NCBI Taxonomy" id="10195"/>
    <lineage>
        <taxon>Eukaryota</taxon>
        <taxon>Metazoa</taxon>
        <taxon>Spiralia</taxon>
        <taxon>Gnathifera</taxon>
        <taxon>Rotifera</taxon>
        <taxon>Eurotatoria</taxon>
        <taxon>Monogononta</taxon>
        <taxon>Pseudotrocha</taxon>
        <taxon>Ploima</taxon>
        <taxon>Brachionidae</taxon>
        <taxon>Brachionus</taxon>
    </lineage>
</organism>
<sequence>MIRNSQSNLSSSTHKSGTSDLICRIKYQNKLPDIPFEPKSIVYPFDSNRYIEYKSTSLEKNFKWDILNEQDLGIRIDLINQDYNKLDQDAQLHPNDEKLLEEDNVSAADLKRAEQHNKTVSWMRRNEYISAENTRFQPKQYDSAESKVGYSVKKKLKDTDYYKDRESQIAAIEQGFEATKKQVTKHYSKPGVFAQQELQIFPDFDVEKILWRHSSAQVLFDDDPTIKSDSERKQHAEMSQALIKGLVDKNGEQFVAYFLPTQETVHKRHRDDQNETEYDADDEYEFKLSREYTWNIKSKSSYGYEENYYFIIKDNGVFYNELDTRVRLSKRRTKLGKVGNTKMNVRYRPFTRQEEKNQRTRLRDLENISGEEESEEEEEQAIEPNEESPDTGDDTAEQHTVEEETQNETEENSD</sequence>
<evidence type="ECO:0000256" key="3">
    <source>
        <dbReference type="ARBA" id="ARBA00020462"/>
    </source>
</evidence>
<dbReference type="GO" id="GO:0016593">
    <property type="term" value="C:Cdc73/Paf1 complex"/>
    <property type="evidence" value="ECO:0007669"/>
    <property type="project" value="InterPro"/>
</dbReference>
<evidence type="ECO:0000256" key="4">
    <source>
        <dbReference type="ARBA" id="ARBA00023242"/>
    </source>
</evidence>
<protein>
    <recommendedName>
        <fullName evidence="3">RNA polymerase II-associated factor 1 homolog</fullName>
    </recommendedName>
</protein>
<comment type="similarity">
    <text evidence="2">Belongs to the PAF1 family.</text>
</comment>
<keyword evidence="4" id="KW-0539">Nucleus</keyword>
<dbReference type="EMBL" id="REGN01003528">
    <property type="protein sequence ID" value="RNA22128.1"/>
    <property type="molecule type" value="Genomic_DNA"/>
</dbReference>
<feature type="compositionally biased region" description="Basic and acidic residues" evidence="5">
    <location>
        <begin position="351"/>
        <end position="366"/>
    </location>
</feature>
<dbReference type="PANTHER" id="PTHR23188">
    <property type="entry name" value="RNA POLYMERASE II-ASSOCIATED FACTOR 1 HOMOLOG"/>
    <property type="match status" value="1"/>
</dbReference>
<dbReference type="GO" id="GO:0006368">
    <property type="term" value="P:transcription elongation by RNA polymerase II"/>
    <property type="evidence" value="ECO:0007669"/>
    <property type="project" value="InterPro"/>
</dbReference>
<comment type="caution">
    <text evidence="6">The sequence shown here is derived from an EMBL/GenBank/DDBJ whole genome shotgun (WGS) entry which is preliminary data.</text>
</comment>
<dbReference type="OrthoDB" id="10260285at2759"/>
<dbReference type="AlphaFoldDB" id="A0A3M7RFV8"/>
<gene>
    <name evidence="6" type="ORF">BpHYR1_033773</name>
</gene>
<keyword evidence="7" id="KW-1185">Reference proteome</keyword>
<dbReference type="GO" id="GO:0003682">
    <property type="term" value="F:chromatin binding"/>
    <property type="evidence" value="ECO:0007669"/>
    <property type="project" value="TreeGrafter"/>
</dbReference>
<dbReference type="GO" id="GO:0000993">
    <property type="term" value="F:RNA polymerase II complex binding"/>
    <property type="evidence" value="ECO:0007669"/>
    <property type="project" value="TreeGrafter"/>
</dbReference>
<feature type="compositionally biased region" description="Acidic residues" evidence="5">
    <location>
        <begin position="403"/>
        <end position="414"/>
    </location>
</feature>
<evidence type="ECO:0000256" key="2">
    <source>
        <dbReference type="ARBA" id="ARBA00007560"/>
    </source>
</evidence>
<name>A0A3M7RFV8_BRAPC</name>
<evidence type="ECO:0000313" key="7">
    <source>
        <dbReference type="Proteomes" id="UP000276133"/>
    </source>
</evidence>
<evidence type="ECO:0000256" key="5">
    <source>
        <dbReference type="SAM" id="MobiDB-lite"/>
    </source>
</evidence>
<dbReference type="PANTHER" id="PTHR23188:SF12">
    <property type="entry name" value="RNA POLYMERASE II-ASSOCIATED FACTOR 1 HOMOLOG"/>
    <property type="match status" value="1"/>
</dbReference>
<proteinExistence type="inferred from homology"/>
<feature type="compositionally biased region" description="Acidic residues" evidence="5">
    <location>
        <begin position="369"/>
        <end position="395"/>
    </location>
</feature>
<accession>A0A3M7RFV8</accession>